<gene>
    <name evidence="1" type="ORF">ASZ90_009024</name>
</gene>
<evidence type="ECO:0000313" key="1">
    <source>
        <dbReference type="EMBL" id="KUG21230.1"/>
    </source>
</evidence>
<sequence>MLSRRMMDAQRTGTERNPLWGAIGLSPMDVTALIDGGVDEPLIEDLLFGFTWIRWNDTETLRTVRRDLMVQHGWRRPIVERPVPRSFALLKLLFLPGEIKMNGETVAIKPEPSIIPCLRGGQIRDACKVAGRRLSSAGVIPVTTDFPDGSDGMRMAAALLLPIQGDQEIMRLVLRQQQKEA</sequence>
<accession>A0A0W8FKU0</accession>
<protein>
    <submittedName>
        <fullName evidence="1">Uncharacterized protein</fullName>
    </submittedName>
</protein>
<dbReference type="AlphaFoldDB" id="A0A0W8FKU0"/>
<organism evidence="1">
    <name type="scientific">hydrocarbon metagenome</name>
    <dbReference type="NCBI Taxonomy" id="938273"/>
    <lineage>
        <taxon>unclassified sequences</taxon>
        <taxon>metagenomes</taxon>
        <taxon>ecological metagenomes</taxon>
    </lineage>
</organism>
<name>A0A0W8FKU0_9ZZZZ</name>
<comment type="caution">
    <text evidence="1">The sequence shown here is derived from an EMBL/GenBank/DDBJ whole genome shotgun (WGS) entry which is preliminary data.</text>
</comment>
<reference evidence="1" key="1">
    <citation type="journal article" date="2015" name="Proc. Natl. Acad. Sci. U.S.A.">
        <title>Networks of energetic and metabolic interactions define dynamics in microbial communities.</title>
        <authorList>
            <person name="Embree M."/>
            <person name="Liu J.K."/>
            <person name="Al-Bassam M.M."/>
            <person name="Zengler K."/>
        </authorList>
    </citation>
    <scope>NUCLEOTIDE SEQUENCE</scope>
</reference>
<proteinExistence type="predicted"/>
<dbReference type="EMBL" id="LNQE01001086">
    <property type="protein sequence ID" value="KUG21230.1"/>
    <property type="molecule type" value="Genomic_DNA"/>
</dbReference>